<sequence>MRIFALLAAILLIAAYSWRVSITGKDDDPPLTDWCPAPDICVPAADVRDLKIPDYALSQSAIPTEFSVPGFAVGGVAPEAFNISVHPEPSAELPNFEVIERDARQGFDRIRYAGKFGNLSNWRAMVGGRIREGGDFFSGEGIKLFCVKAGRCIVLVHDGRFEAQFDIAEAEVTKLPAYRDRLLQVFKGWRVEE</sequence>
<evidence type="ECO:0000313" key="1">
    <source>
        <dbReference type="EMBL" id="MXO49396.1"/>
    </source>
</evidence>
<proteinExistence type="predicted"/>
<name>A0A844XV11_9SPHN</name>
<reference evidence="1 2" key="1">
    <citation type="submission" date="2019-12" db="EMBL/GenBank/DDBJ databases">
        <title>Genomic-based taxomic classification of the family Erythrobacteraceae.</title>
        <authorList>
            <person name="Xu L."/>
        </authorList>
    </citation>
    <scope>NUCLEOTIDE SEQUENCE [LARGE SCALE GENOMIC DNA]</scope>
    <source>
        <strain evidence="1 2">DSM 17792</strain>
    </source>
</reference>
<dbReference type="Proteomes" id="UP000448199">
    <property type="component" value="Unassembled WGS sequence"/>
</dbReference>
<dbReference type="AlphaFoldDB" id="A0A844XV11"/>
<organism evidence="1 2">
    <name type="scientific">Qipengyuania vulgaris</name>
    <dbReference type="NCBI Taxonomy" id="291985"/>
    <lineage>
        <taxon>Bacteria</taxon>
        <taxon>Pseudomonadati</taxon>
        <taxon>Pseudomonadota</taxon>
        <taxon>Alphaproteobacteria</taxon>
        <taxon>Sphingomonadales</taxon>
        <taxon>Erythrobacteraceae</taxon>
        <taxon>Qipengyuania</taxon>
    </lineage>
</organism>
<comment type="caution">
    <text evidence="1">The sequence shown here is derived from an EMBL/GenBank/DDBJ whole genome shotgun (WGS) entry which is preliminary data.</text>
</comment>
<dbReference type="RefSeq" id="WP_160728924.1">
    <property type="nucleotide sequence ID" value="NZ_WTYC01000010.1"/>
</dbReference>
<protein>
    <submittedName>
        <fullName evidence="1">Uncharacterized protein</fullName>
    </submittedName>
</protein>
<dbReference type="EMBL" id="WTYC01000010">
    <property type="protein sequence ID" value="MXO49396.1"/>
    <property type="molecule type" value="Genomic_DNA"/>
</dbReference>
<evidence type="ECO:0000313" key="2">
    <source>
        <dbReference type="Proteomes" id="UP000448199"/>
    </source>
</evidence>
<keyword evidence="2" id="KW-1185">Reference proteome</keyword>
<gene>
    <name evidence="1" type="ORF">GRI69_14155</name>
</gene>
<accession>A0A844XV11</accession>